<evidence type="ECO:0000256" key="9">
    <source>
        <dbReference type="ARBA" id="ARBA00031636"/>
    </source>
</evidence>
<accession>A0ABT2EQQ5</accession>
<evidence type="ECO:0000256" key="1">
    <source>
        <dbReference type="ARBA" id="ARBA00004651"/>
    </source>
</evidence>
<evidence type="ECO:0000256" key="10">
    <source>
        <dbReference type="SAM" id="Phobius"/>
    </source>
</evidence>
<gene>
    <name evidence="11" type="ORF">M2350_002691</name>
</gene>
<dbReference type="Pfam" id="PF01554">
    <property type="entry name" value="MatE"/>
    <property type="match status" value="2"/>
</dbReference>
<evidence type="ECO:0000313" key="11">
    <source>
        <dbReference type="EMBL" id="MCS3920262.1"/>
    </source>
</evidence>
<keyword evidence="4" id="KW-1003">Cell membrane</keyword>
<dbReference type="RefSeq" id="WP_259098804.1">
    <property type="nucleotide sequence ID" value="NZ_CP130454.1"/>
</dbReference>
<keyword evidence="5 10" id="KW-0812">Transmembrane</keyword>
<feature type="transmembrane region" description="Helical" evidence="10">
    <location>
        <begin position="268"/>
        <end position="292"/>
    </location>
</feature>
<dbReference type="InterPro" id="IPR050222">
    <property type="entry name" value="MATE_MdtK"/>
</dbReference>
<evidence type="ECO:0000256" key="5">
    <source>
        <dbReference type="ARBA" id="ARBA00022692"/>
    </source>
</evidence>
<evidence type="ECO:0000256" key="4">
    <source>
        <dbReference type="ARBA" id="ARBA00022475"/>
    </source>
</evidence>
<dbReference type="InterPro" id="IPR048279">
    <property type="entry name" value="MdtK-like"/>
</dbReference>
<keyword evidence="7" id="KW-0406">Ion transport</keyword>
<evidence type="ECO:0000313" key="12">
    <source>
        <dbReference type="Proteomes" id="UP001204798"/>
    </source>
</evidence>
<name>A0ABT2EQQ5_9BACT</name>
<evidence type="ECO:0000256" key="7">
    <source>
        <dbReference type="ARBA" id="ARBA00023065"/>
    </source>
</evidence>
<keyword evidence="6 10" id="KW-1133">Transmembrane helix</keyword>
<keyword evidence="3" id="KW-0050">Antiport</keyword>
<sequence>MGCRAESLVNASLGRELLVLVLPALLMQIVQTAGWLGEAVFVSKLGKVELAAIGLVGELTWLLSTLTTIVTVSATTLVAQKWGAGDMAGVREFTKAAVQQAILFGLLASATWLLRDLIWQGMGAETSVRKAAEFYLLVALVSFPLMNLAASWGAAFRGIGDMRTPFFVSAIATSCHLLANALLTPIWGLKGAAAALAFSRIVALMAYALFIRKSPLNAATDKLVTWDGGYHRELLRLGIPAGAQNFFWAFGSVVFYSLLNRARDGTEAVAAFTAGIRVESVAFMIAMAFGMATQTIVGQSVGAGNWERGWQGTWLSTFWCVIVILPICAVLFFASDWLASYLSTDPTTYRYMAYYLKVAALAEPFWAISMTTGAALQGAGDTRTPALIAILTQWLFCIPLTYLLCVHKGHSPIVAWWLVGASGFLTGVVTAAAFMLFWRKRSNL</sequence>
<reference evidence="11 12" key="1">
    <citation type="submission" date="2022-08" db="EMBL/GenBank/DDBJ databases">
        <title>Bacterial and archaeal communities from various locations to study Microbial Dark Matter (Phase II).</title>
        <authorList>
            <person name="Stepanauskas R."/>
        </authorList>
    </citation>
    <scope>NUCLEOTIDE SEQUENCE [LARGE SCALE GENOMIC DNA]</scope>
    <source>
        <strain evidence="11 12">PD1</strain>
    </source>
</reference>
<comment type="caution">
    <text evidence="11">The sequence shown here is derived from an EMBL/GenBank/DDBJ whole genome shotgun (WGS) entry which is preliminary data.</text>
</comment>
<keyword evidence="12" id="KW-1185">Reference proteome</keyword>
<dbReference type="PANTHER" id="PTHR43298:SF2">
    <property type="entry name" value="FMN_FAD EXPORTER YEEO-RELATED"/>
    <property type="match status" value="1"/>
</dbReference>
<comment type="subcellular location">
    <subcellularLocation>
        <location evidence="1">Cell membrane</location>
        <topology evidence="1">Multi-pass membrane protein</topology>
    </subcellularLocation>
</comment>
<feature type="transmembrane region" description="Helical" evidence="10">
    <location>
        <begin position="416"/>
        <end position="438"/>
    </location>
</feature>
<feature type="transmembrane region" description="Helical" evidence="10">
    <location>
        <begin position="313"/>
        <end position="334"/>
    </location>
</feature>
<proteinExistence type="predicted"/>
<feature type="transmembrane region" description="Helical" evidence="10">
    <location>
        <begin position="354"/>
        <end position="374"/>
    </location>
</feature>
<feature type="transmembrane region" description="Helical" evidence="10">
    <location>
        <begin position="134"/>
        <end position="154"/>
    </location>
</feature>
<organism evidence="11 12">
    <name type="scientific">Candidatus Fervidibacter sacchari</name>
    <dbReference type="NCBI Taxonomy" id="1448929"/>
    <lineage>
        <taxon>Bacteria</taxon>
        <taxon>Candidatus Fervidibacterota</taxon>
        <taxon>Candidatus Fervidibacter</taxon>
    </lineage>
</organism>
<feature type="transmembrane region" description="Helical" evidence="10">
    <location>
        <begin position="193"/>
        <end position="213"/>
    </location>
</feature>
<feature type="transmembrane region" description="Helical" evidence="10">
    <location>
        <begin position="61"/>
        <end position="84"/>
    </location>
</feature>
<evidence type="ECO:0000256" key="3">
    <source>
        <dbReference type="ARBA" id="ARBA00022449"/>
    </source>
</evidence>
<dbReference type="PIRSF" id="PIRSF006603">
    <property type="entry name" value="DinF"/>
    <property type="match status" value="1"/>
</dbReference>
<feature type="transmembrane region" description="Helical" evidence="10">
    <location>
        <begin position="234"/>
        <end position="256"/>
    </location>
</feature>
<dbReference type="EMBL" id="JANUCP010000005">
    <property type="protein sequence ID" value="MCS3920262.1"/>
    <property type="molecule type" value="Genomic_DNA"/>
</dbReference>
<feature type="transmembrane region" description="Helical" evidence="10">
    <location>
        <begin position="386"/>
        <end position="404"/>
    </location>
</feature>
<evidence type="ECO:0000256" key="2">
    <source>
        <dbReference type="ARBA" id="ARBA00022448"/>
    </source>
</evidence>
<feature type="transmembrane region" description="Helical" evidence="10">
    <location>
        <begin position="166"/>
        <end position="187"/>
    </location>
</feature>
<dbReference type="NCBIfam" id="TIGR00797">
    <property type="entry name" value="matE"/>
    <property type="match status" value="1"/>
</dbReference>
<dbReference type="InterPro" id="IPR002528">
    <property type="entry name" value="MATE_fam"/>
</dbReference>
<feature type="transmembrane region" description="Helical" evidence="10">
    <location>
        <begin position="17"/>
        <end position="41"/>
    </location>
</feature>
<keyword evidence="8 10" id="KW-0472">Membrane</keyword>
<dbReference type="PANTHER" id="PTHR43298">
    <property type="entry name" value="MULTIDRUG RESISTANCE PROTEIN NORM-RELATED"/>
    <property type="match status" value="1"/>
</dbReference>
<protein>
    <recommendedName>
        <fullName evidence="9">Multidrug-efflux transporter</fullName>
    </recommendedName>
</protein>
<keyword evidence="2" id="KW-0813">Transport</keyword>
<evidence type="ECO:0000256" key="8">
    <source>
        <dbReference type="ARBA" id="ARBA00023136"/>
    </source>
</evidence>
<evidence type="ECO:0000256" key="6">
    <source>
        <dbReference type="ARBA" id="ARBA00022989"/>
    </source>
</evidence>
<dbReference type="Proteomes" id="UP001204798">
    <property type="component" value="Unassembled WGS sequence"/>
</dbReference>